<keyword evidence="1" id="KW-0472">Membrane</keyword>
<evidence type="ECO:0000313" key="3">
    <source>
        <dbReference type="EMBL" id="PYF04917.1"/>
    </source>
</evidence>
<dbReference type="EMBL" id="QJTI01000002">
    <property type="protein sequence ID" value="PYF04917.1"/>
    <property type="molecule type" value="Genomic_DNA"/>
</dbReference>
<evidence type="ECO:0000259" key="2">
    <source>
        <dbReference type="Pfam" id="PF06863"/>
    </source>
</evidence>
<dbReference type="AlphaFoldDB" id="A0A318TM23"/>
<comment type="caution">
    <text evidence="3">The sequence shown here is derived from an EMBL/GenBank/DDBJ whole genome shotgun (WGS) entry which is preliminary data.</text>
</comment>
<gene>
    <name evidence="3" type="ORF">BJ122_102143</name>
</gene>
<name>A0A318TM23_9BRAD</name>
<proteinExistence type="predicted"/>
<organism evidence="3 4">
    <name type="scientific">Rhodopseudomonas faecalis</name>
    <dbReference type="NCBI Taxonomy" id="99655"/>
    <lineage>
        <taxon>Bacteria</taxon>
        <taxon>Pseudomonadati</taxon>
        <taxon>Pseudomonadota</taxon>
        <taxon>Alphaproteobacteria</taxon>
        <taxon>Hyphomicrobiales</taxon>
        <taxon>Nitrobacteraceae</taxon>
        <taxon>Rhodopseudomonas</taxon>
    </lineage>
</organism>
<feature type="transmembrane region" description="Helical" evidence="1">
    <location>
        <begin position="6"/>
        <end position="27"/>
    </location>
</feature>
<dbReference type="Pfam" id="PF06863">
    <property type="entry name" value="DUF1254"/>
    <property type="match status" value="1"/>
</dbReference>
<accession>A0A318TM23</accession>
<evidence type="ECO:0000256" key="1">
    <source>
        <dbReference type="SAM" id="Phobius"/>
    </source>
</evidence>
<sequence length="186" mass="19838">MIRTLFILIGGVVLGLIVHLVSVLALPRIASKDAYSRLEPISALNAVTALPQVSPSEAPMPFLDPAFALAVCRYDLSSGPIKLTVPVSQAYTSVSFYTRSGLAYYAINDRSAGRRVIELDLMTEDQHAELPDEEDVTSADRLIIDSPSTTGLILLKALAAEPGLMVQAKASLAAATCKVQSEPGKR</sequence>
<reference evidence="3 4" key="1">
    <citation type="submission" date="2018-06" db="EMBL/GenBank/DDBJ databases">
        <title>Genomic Encyclopedia of Archaeal and Bacterial Type Strains, Phase II (KMG-II): from individual species to whole genera.</title>
        <authorList>
            <person name="Goeker M."/>
        </authorList>
    </citation>
    <scope>NUCLEOTIDE SEQUENCE [LARGE SCALE GENOMIC DNA]</scope>
    <source>
        <strain evidence="3 4">JCM 11668</strain>
    </source>
</reference>
<feature type="domain" description="DUF1254" evidence="2">
    <location>
        <begin position="71"/>
        <end position="163"/>
    </location>
</feature>
<dbReference type="InterPro" id="IPR010679">
    <property type="entry name" value="DUF1254"/>
</dbReference>
<evidence type="ECO:0000313" key="4">
    <source>
        <dbReference type="Proteomes" id="UP000248148"/>
    </source>
</evidence>
<protein>
    <submittedName>
        <fullName evidence="3">Putative membrane protein</fullName>
    </submittedName>
</protein>
<dbReference type="RefSeq" id="WP_110779572.1">
    <property type="nucleotide sequence ID" value="NZ_QJTI01000002.1"/>
</dbReference>
<dbReference type="OrthoDB" id="1346484at2"/>
<keyword evidence="4" id="KW-1185">Reference proteome</keyword>
<dbReference type="Proteomes" id="UP000248148">
    <property type="component" value="Unassembled WGS sequence"/>
</dbReference>
<keyword evidence="1" id="KW-0812">Transmembrane</keyword>
<keyword evidence="1" id="KW-1133">Transmembrane helix</keyword>